<dbReference type="GO" id="GO:0005737">
    <property type="term" value="C:cytoplasm"/>
    <property type="evidence" value="ECO:0007669"/>
    <property type="project" value="UniProtKB-SubCell"/>
</dbReference>
<dbReference type="GO" id="GO:0106026">
    <property type="term" value="F:Gly-tRNA(Ala) deacylase activity"/>
    <property type="evidence" value="ECO:0007669"/>
    <property type="project" value="UniProtKB-UniRule"/>
</dbReference>
<dbReference type="PANTHER" id="PTHR10472:SF5">
    <property type="entry name" value="D-AMINOACYL-TRNA DEACYLASE 1"/>
    <property type="match status" value="1"/>
</dbReference>
<reference evidence="3 4" key="1">
    <citation type="submission" date="2020-08" db="EMBL/GenBank/DDBJ databases">
        <title>Genomic Encyclopedia of Type Strains, Phase IV (KMG-V): Genome sequencing to study the core and pangenomes of soil and plant-associated prokaryotes.</title>
        <authorList>
            <person name="Whitman W."/>
        </authorList>
    </citation>
    <scope>NUCLEOTIDE SEQUENCE [LARGE SCALE GENOMIC DNA]</scope>
    <source>
        <strain evidence="3 4">MP601</strain>
    </source>
</reference>
<comment type="catalytic activity">
    <reaction evidence="2">
        <text>a D-aminoacyl-tRNA + H2O = a tRNA + a D-alpha-amino acid + H(+)</text>
        <dbReference type="Rhea" id="RHEA:13953"/>
        <dbReference type="Rhea" id="RHEA-COMP:10123"/>
        <dbReference type="Rhea" id="RHEA-COMP:10124"/>
        <dbReference type="ChEBI" id="CHEBI:15377"/>
        <dbReference type="ChEBI" id="CHEBI:15378"/>
        <dbReference type="ChEBI" id="CHEBI:59871"/>
        <dbReference type="ChEBI" id="CHEBI:78442"/>
        <dbReference type="ChEBI" id="CHEBI:79333"/>
        <dbReference type="EC" id="3.1.1.96"/>
    </reaction>
</comment>
<dbReference type="HAMAP" id="MF_00518">
    <property type="entry name" value="Deacylase_Dtd"/>
    <property type="match status" value="1"/>
</dbReference>
<evidence type="ECO:0000256" key="1">
    <source>
        <dbReference type="ARBA" id="ARBA00009673"/>
    </source>
</evidence>
<dbReference type="FunFam" id="3.50.80.10:FF:000001">
    <property type="entry name" value="D-aminoacyl-tRNA deacylase"/>
    <property type="match status" value="1"/>
</dbReference>
<dbReference type="InterPro" id="IPR023509">
    <property type="entry name" value="DTD-like_sf"/>
</dbReference>
<comment type="subcellular location">
    <subcellularLocation>
        <location evidence="2">Cytoplasm</location>
    </subcellularLocation>
</comment>
<keyword evidence="2" id="KW-0694">RNA-binding</keyword>
<evidence type="ECO:0000256" key="2">
    <source>
        <dbReference type="HAMAP-Rule" id="MF_00518"/>
    </source>
</evidence>
<dbReference type="AlphaFoldDB" id="A0A841JMQ7"/>
<dbReference type="EMBL" id="JACHCA010000026">
    <property type="protein sequence ID" value="MBB6131552.1"/>
    <property type="molecule type" value="Genomic_DNA"/>
</dbReference>
<dbReference type="InterPro" id="IPR003732">
    <property type="entry name" value="Daa-tRNA_deacyls_DTD"/>
</dbReference>
<dbReference type="SUPFAM" id="SSF69500">
    <property type="entry name" value="DTD-like"/>
    <property type="match status" value="1"/>
</dbReference>
<feature type="short sequence motif" description="Gly-cisPro motif, important for rejection of L-amino acids" evidence="2">
    <location>
        <begin position="138"/>
        <end position="139"/>
    </location>
</feature>
<dbReference type="GO" id="GO:0051500">
    <property type="term" value="F:D-tyrosyl-tRNA(Tyr) deacylase activity"/>
    <property type="evidence" value="ECO:0007669"/>
    <property type="project" value="TreeGrafter"/>
</dbReference>
<proteinExistence type="inferred from homology"/>
<dbReference type="GO" id="GO:0000049">
    <property type="term" value="F:tRNA binding"/>
    <property type="evidence" value="ECO:0007669"/>
    <property type="project" value="UniProtKB-UniRule"/>
</dbReference>
<organism evidence="3 4">
    <name type="scientific">Mucilaginibacter lappiensis</name>
    <dbReference type="NCBI Taxonomy" id="354630"/>
    <lineage>
        <taxon>Bacteria</taxon>
        <taxon>Pseudomonadati</taxon>
        <taxon>Bacteroidota</taxon>
        <taxon>Sphingobacteriia</taxon>
        <taxon>Sphingobacteriales</taxon>
        <taxon>Sphingobacteriaceae</taxon>
        <taxon>Mucilaginibacter</taxon>
    </lineage>
</organism>
<evidence type="ECO:0000313" key="4">
    <source>
        <dbReference type="Proteomes" id="UP000548326"/>
    </source>
</evidence>
<comment type="caution">
    <text evidence="3">The sequence shown here is derived from an EMBL/GenBank/DDBJ whole genome shotgun (WGS) entry which is preliminary data.</text>
</comment>
<comment type="subunit">
    <text evidence="2">Homodimer.</text>
</comment>
<accession>A0A841JMQ7</accession>
<name>A0A841JMQ7_9SPHI</name>
<protein>
    <recommendedName>
        <fullName evidence="2">D-aminoacyl-tRNA deacylase</fullName>
        <shortName evidence="2">DTD</shortName>
        <ecNumber evidence="2">3.1.1.96</ecNumber>
    </recommendedName>
    <alternativeName>
        <fullName evidence="2">Gly-tRNA(Ala) deacylase</fullName>
        <ecNumber evidence="2">3.1.1.-</ecNumber>
    </alternativeName>
</protein>
<dbReference type="NCBIfam" id="TIGR00256">
    <property type="entry name" value="D-aminoacyl-tRNA deacylase"/>
    <property type="match status" value="1"/>
</dbReference>
<keyword evidence="2 3" id="KW-0378">Hydrolase</keyword>
<evidence type="ECO:0000313" key="3">
    <source>
        <dbReference type="EMBL" id="MBB6131552.1"/>
    </source>
</evidence>
<dbReference type="RefSeq" id="WP_183590016.1">
    <property type="nucleotide sequence ID" value="NZ_JACHCA010000026.1"/>
</dbReference>
<dbReference type="GO" id="GO:0043908">
    <property type="term" value="F:Ser(Gly)-tRNA(Ala) hydrolase activity"/>
    <property type="evidence" value="ECO:0007669"/>
    <property type="project" value="UniProtKB-UniRule"/>
</dbReference>
<dbReference type="EC" id="3.1.1.-" evidence="2"/>
<comment type="catalytic activity">
    <reaction evidence="2">
        <text>glycyl-tRNA(Ala) + H2O = tRNA(Ala) + glycine + H(+)</text>
        <dbReference type="Rhea" id="RHEA:53744"/>
        <dbReference type="Rhea" id="RHEA-COMP:9657"/>
        <dbReference type="Rhea" id="RHEA-COMP:13640"/>
        <dbReference type="ChEBI" id="CHEBI:15377"/>
        <dbReference type="ChEBI" id="CHEBI:15378"/>
        <dbReference type="ChEBI" id="CHEBI:57305"/>
        <dbReference type="ChEBI" id="CHEBI:78442"/>
        <dbReference type="ChEBI" id="CHEBI:78522"/>
    </reaction>
</comment>
<keyword evidence="2" id="KW-0963">Cytoplasm</keyword>
<dbReference type="EC" id="3.1.1.96" evidence="2"/>
<dbReference type="Pfam" id="PF02580">
    <property type="entry name" value="Tyr_Deacylase"/>
    <property type="match status" value="1"/>
</dbReference>
<dbReference type="Proteomes" id="UP000548326">
    <property type="component" value="Unassembled WGS sequence"/>
</dbReference>
<sequence length="152" mass="16682">MRAVLQRVTEASCKVEGKITGAVKLGFLVLLGIEEADTEDDLNWLANKITGMRVFGDENGLMNKALADIGGDILLISQFTLFAQTKKGNRPSFIKAARPDKAIPMYEQMIKLLETLTDKKIATGIFGADMKINLVNDGPVTIIMDTKDKDNH</sequence>
<comment type="function">
    <text evidence="2">An aminoacyl-tRNA editing enzyme that deacylates mischarged D-aminoacyl-tRNAs. Also deacylates mischarged glycyl-tRNA(Ala), protecting cells against glycine mischarging by AlaRS. Acts via tRNA-based rather than protein-based catalysis; rejects L-amino acids rather than detecting D-amino acids in the active site. By recycling D-aminoacyl-tRNA to D-amino acids and free tRNA molecules, this enzyme counteracts the toxicity associated with the formation of D-aminoacyl-tRNA entities in vivo and helps enforce protein L-homochirality.</text>
</comment>
<gene>
    <name evidence="2" type="primary">dtd</name>
    <name evidence="3" type="ORF">HDF22_005703</name>
</gene>
<dbReference type="GO" id="GO:0019478">
    <property type="term" value="P:D-amino acid catabolic process"/>
    <property type="evidence" value="ECO:0007669"/>
    <property type="project" value="UniProtKB-UniRule"/>
</dbReference>
<dbReference type="Gene3D" id="3.50.80.10">
    <property type="entry name" value="D-tyrosyl-tRNA(Tyr) deacylase"/>
    <property type="match status" value="1"/>
</dbReference>
<keyword evidence="2" id="KW-0820">tRNA-binding</keyword>
<comment type="similarity">
    <text evidence="1 2">Belongs to the DTD family.</text>
</comment>
<dbReference type="PANTHER" id="PTHR10472">
    <property type="entry name" value="D-TYROSYL-TRNA TYR DEACYLASE"/>
    <property type="match status" value="1"/>
</dbReference>
<comment type="domain">
    <text evidence="2">A Gly-cisPro motif from one monomer fits into the active site of the other monomer to allow specific chiral rejection of L-amino acids.</text>
</comment>